<dbReference type="Proteomes" id="UP000215914">
    <property type="component" value="Unassembled WGS sequence"/>
</dbReference>
<protein>
    <submittedName>
        <fullName evidence="1">Uncharacterized protein</fullName>
    </submittedName>
</protein>
<dbReference type="EMBL" id="MNCJ02000318">
    <property type="protein sequence ID" value="KAF5816572.1"/>
    <property type="molecule type" value="Genomic_DNA"/>
</dbReference>
<keyword evidence="2" id="KW-1185">Reference proteome</keyword>
<evidence type="ECO:0000313" key="1">
    <source>
        <dbReference type="EMBL" id="KAF5816572.1"/>
    </source>
</evidence>
<dbReference type="AlphaFoldDB" id="A0A9K3JKL8"/>
<sequence>MTSSSNGFLPPVPPSRLSMGPTGYTGGMVLSADNDSIACVSTSKNELTIIALTSLILRAADKTNSTVSLVWNTVGKTFVGIGLTNVGTVISVSEWLNSTTSWFCSSLSVWIKNLNPRKAALEVKNT</sequence>
<accession>A0A9K3JKL8</accession>
<evidence type="ECO:0000313" key="2">
    <source>
        <dbReference type="Proteomes" id="UP000215914"/>
    </source>
</evidence>
<organism evidence="1 2">
    <name type="scientific">Helianthus annuus</name>
    <name type="common">Common sunflower</name>
    <dbReference type="NCBI Taxonomy" id="4232"/>
    <lineage>
        <taxon>Eukaryota</taxon>
        <taxon>Viridiplantae</taxon>
        <taxon>Streptophyta</taxon>
        <taxon>Embryophyta</taxon>
        <taxon>Tracheophyta</taxon>
        <taxon>Spermatophyta</taxon>
        <taxon>Magnoliopsida</taxon>
        <taxon>eudicotyledons</taxon>
        <taxon>Gunneridae</taxon>
        <taxon>Pentapetalae</taxon>
        <taxon>asterids</taxon>
        <taxon>campanulids</taxon>
        <taxon>Asterales</taxon>
        <taxon>Asteraceae</taxon>
        <taxon>Asteroideae</taxon>
        <taxon>Heliantheae alliance</taxon>
        <taxon>Heliantheae</taxon>
        <taxon>Helianthus</taxon>
    </lineage>
</organism>
<comment type="caution">
    <text evidence="1">The sequence shown here is derived from an EMBL/GenBank/DDBJ whole genome shotgun (WGS) entry which is preliminary data.</text>
</comment>
<gene>
    <name evidence="1" type="ORF">HanXRQr2_Chr03g0135751</name>
</gene>
<reference evidence="1" key="2">
    <citation type="submission" date="2020-06" db="EMBL/GenBank/DDBJ databases">
        <title>Helianthus annuus Genome sequencing and assembly Release 2.</title>
        <authorList>
            <person name="Gouzy J."/>
            <person name="Langlade N."/>
            <person name="Munos S."/>
        </authorList>
    </citation>
    <scope>NUCLEOTIDE SEQUENCE</scope>
    <source>
        <tissue evidence="1">Leaves</tissue>
    </source>
</reference>
<reference evidence="1" key="1">
    <citation type="journal article" date="2017" name="Nature">
        <title>The sunflower genome provides insights into oil metabolism, flowering and Asterid evolution.</title>
        <authorList>
            <person name="Badouin H."/>
            <person name="Gouzy J."/>
            <person name="Grassa C.J."/>
            <person name="Murat F."/>
            <person name="Staton S.E."/>
            <person name="Cottret L."/>
            <person name="Lelandais-Briere C."/>
            <person name="Owens G.L."/>
            <person name="Carrere S."/>
            <person name="Mayjonade B."/>
            <person name="Legrand L."/>
            <person name="Gill N."/>
            <person name="Kane N.C."/>
            <person name="Bowers J.E."/>
            <person name="Hubner S."/>
            <person name="Bellec A."/>
            <person name="Berard A."/>
            <person name="Berges H."/>
            <person name="Blanchet N."/>
            <person name="Boniface M.C."/>
            <person name="Brunel D."/>
            <person name="Catrice O."/>
            <person name="Chaidir N."/>
            <person name="Claudel C."/>
            <person name="Donnadieu C."/>
            <person name="Faraut T."/>
            <person name="Fievet G."/>
            <person name="Helmstetter N."/>
            <person name="King M."/>
            <person name="Knapp S.J."/>
            <person name="Lai Z."/>
            <person name="Le Paslier M.C."/>
            <person name="Lippi Y."/>
            <person name="Lorenzon L."/>
            <person name="Mandel J.R."/>
            <person name="Marage G."/>
            <person name="Marchand G."/>
            <person name="Marquand E."/>
            <person name="Bret-Mestries E."/>
            <person name="Morien E."/>
            <person name="Nambeesan S."/>
            <person name="Nguyen T."/>
            <person name="Pegot-Espagnet P."/>
            <person name="Pouilly N."/>
            <person name="Raftis F."/>
            <person name="Sallet E."/>
            <person name="Schiex T."/>
            <person name="Thomas J."/>
            <person name="Vandecasteele C."/>
            <person name="Vares D."/>
            <person name="Vear F."/>
            <person name="Vautrin S."/>
            <person name="Crespi M."/>
            <person name="Mangin B."/>
            <person name="Burke J.M."/>
            <person name="Salse J."/>
            <person name="Munos S."/>
            <person name="Vincourt P."/>
            <person name="Rieseberg L.H."/>
            <person name="Langlade N.B."/>
        </authorList>
    </citation>
    <scope>NUCLEOTIDE SEQUENCE</scope>
    <source>
        <tissue evidence="1">Leaves</tissue>
    </source>
</reference>
<proteinExistence type="predicted"/>
<dbReference type="Gramene" id="mRNA:HanXRQr2_Chr03g0135751">
    <property type="protein sequence ID" value="CDS:HanXRQr2_Chr03g0135751.1"/>
    <property type="gene ID" value="HanXRQr2_Chr03g0135751"/>
</dbReference>
<name>A0A9K3JKL8_HELAN</name>